<feature type="domain" description="3-keto-alpha-glucoside-1,2-lyase/3-keto-2-hydroxy-glucal hydratase" evidence="2">
    <location>
        <begin position="42"/>
        <end position="269"/>
    </location>
</feature>
<dbReference type="InterPro" id="IPR010496">
    <property type="entry name" value="AL/BT2_dom"/>
</dbReference>
<proteinExistence type="predicted"/>
<dbReference type="RefSeq" id="WP_185958486.1">
    <property type="nucleotide sequence ID" value="NZ_FXTH01000023.1"/>
</dbReference>
<accession>A0A521F6A1</accession>
<dbReference type="GO" id="GO:0016787">
    <property type="term" value="F:hydrolase activity"/>
    <property type="evidence" value="ECO:0007669"/>
    <property type="project" value="InterPro"/>
</dbReference>
<feature type="chain" id="PRO_5021808383" description="3-keto-alpha-glucoside-1,2-lyase/3-keto-2-hydroxy-glucal hydratase domain-containing protein" evidence="1">
    <location>
        <begin position="27"/>
        <end position="274"/>
    </location>
</feature>
<sequence>MLNRFSPLRHVFILGFLLCSAIFAGALVPAEENSAASDSSGEWITLFNGKNLDGWTPKFTGYETGVNYNNTFRVEDGLLTVSYSEWDEFNGEFGHLFYKDSFSNYRIRAEYRFIGEQVKGGEGWAIRNNGLMLHGQQPETMARDQEFPVSIEVQLLGGNGKDARSTANLCTPGTNVIMAGELFTPHCTNSNSKTYHGDQWVTVEVEVRGSQIIKHYVNGELVMDYTDPQYDKRDVTAQPLIKGNDLLIDRGTISIQAESHPTQFRKIEVLPLDD</sequence>
<evidence type="ECO:0000313" key="4">
    <source>
        <dbReference type="Proteomes" id="UP000317593"/>
    </source>
</evidence>
<dbReference type="EMBL" id="FXTH01000023">
    <property type="protein sequence ID" value="SMO91151.1"/>
    <property type="molecule type" value="Genomic_DNA"/>
</dbReference>
<reference evidence="3 4" key="1">
    <citation type="submission" date="2017-05" db="EMBL/GenBank/DDBJ databases">
        <authorList>
            <person name="Varghese N."/>
            <person name="Submissions S."/>
        </authorList>
    </citation>
    <scope>NUCLEOTIDE SEQUENCE [LARGE SCALE GENOMIC DNA]</scope>
    <source>
        <strain evidence="3 4">DSM 21194</strain>
    </source>
</reference>
<protein>
    <recommendedName>
        <fullName evidence="2">3-keto-alpha-glucoside-1,2-lyase/3-keto-2-hydroxy-glucal hydratase domain-containing protein</fullName>
    </recommendedName>
</protein>
<dbReference type="Proteomes" id="UP000317593">
    <property type="component" value="Unassembled WGS sequence"/>
</dbReference>
<organism evidence="3 4">
    <name type="scientific">Fodinibius sediminis</name>
    <dbReference type="NCBI Taxonomy" id="1214077"/>
    <lineage>
        <taxon>Bacteria</taxon>
        <taxon>Pseudomonadati</taxon>
        <taxon>Balneolota</taxon>
        <taxon>Balneolia</taxon>
        <taxon>Balneolales</taxon>
        <taxon>Balneolaceae</taxon>
        <taxon>Fodinibius</taxon>
    </lineage>
</organism>
<evidence type="ECO:0000313" key="3">
    <source>
        <dbReference type="EMBL" id="SMO91151.1"/>
    </source>
</evidence>
<dbReference type="Pfam" id="PF06439">
    <property type="entry name" value="3keto-disac_hyd"/>
    <property type="match status" value="1"/>
</dbReference>
<dbReference type="Gene3D" id="2.60.120.560">
    <property type="entry name" value="Exo-inulinase, domain 1"/>
    <property type="match status" value="1"/>
</dbReference>
<gene>
    <name evidence="3" type="ORF">SAMN06265218_12325</name>
</gene>
<evidence type="ECO:0000259" key="2">
    <source>
        <dbReference type="Pfam" id="PF06439"/>
    </source>
</evidence>
<name>A0A521F6A1_9BACT</name>
<evidence type="ECO:0000256" key="1">
    <source>
        <dbReference type="SAM" id="SignalP"/>
    </source>
</evidence>
<keyword evidence="1" id="KW-0732">Signal</keyword>
<dbReference type="AlphaFoldDB" id="A0A521F6A1"/>
<feature type="signal peptide" evidence="1">
    <location>
        <begin position="1"/>
        <end position="26"/>
    </location>
</feature>
<keyword evidence="4" id="KW-1185">Reference proteome</keyword>